<proteinExistence type="predicted"/>
<keyword evidence="2" id="KW-1185">Reference proteome</keyword>
<dbReference type="EMBL" id="JBEEWF010000002">
    <property type="protein sequence ID" value="MEQ5347392.1"/>
    <property type="molecule type" value="Genomic_DNA"/>
</dbReference>
<dbReference type="Proteomes" id="UP001436462">
    <property type="component" value="Unassembled WGS sequence"/>
</dbReference>
<comment type="caution">
    <text evidence="1">The sequence shown here is derived from an EMBL/GenBank/DDBJ whole genome shotgun (WGS) entry which is preliminary data.</text>
</comment>
<gene>
    <name evidence="1" type="ORF">ABN253_04290</name>
</gene>
<reference evidence="1 2" key="1">
    <citation type="submission" date="2024-04" db="EMBL/GenBank/DDBJ databases">
        <title>Role of Flies in the Dissemination of Carbapenem-Resistant Enterobacteriaceae (CRE): An Epidemiological and Genomic Study in China.</title>
        <authorList>
            <person name="Kaichao C."/>
            <person name="Zhang R."/>
            <person name="Chen S."/>
        </authorList>
    </citation>
    <scope>NUCLEOTIDE SEQUENCE [LARGE SCALE GENOMIC DNA]</scope>
    <source>
        <strain evidence="2">fly-1011</strain>
    </source>
</reference>
<organism evidence="1 2">
    <name type="scientific">Proteus genomosp. 6</name>
    <dbReference type="NCBI Taxonomy" id="1311820"/>
    <lineage>
        <taxon>Bacteria</taxon>
        <taxon>Pseudomonadati</taxon>
        <taxon>Pseudomonadota</taxon>
        <taxon>Gammaproteobacteria</taxon>
        <taxon>Enterobacterales</taxon>
        <taxon>Morganellaceae</taxon>
        <taxon>Proteus</taxon>
    </lineage>
</organism>
<evidence type="ECO:0000313" key="1">
    <source>
        <dbReference type="EMBL" id="MEQ5347392.1"/>
    </source>
</evidence>
<dbReference type="InterPro" id="IPR011010">
    <property type="entry name" value="DNA_brk_join_enz"/>
</dbReference>
<evidence type="ECO:0000313" key="2">
    <source>
        <dbReference type="Proteomes" id="UP001436462"/>
    </source>
</evidence>
<name>A0ABV1L6S6_9GAMM</name>
<accession>A0ABV1L6S6</accession>
<sequence length="44" mass="5095">MMQSPERNLYVVKRLLGHASITSTLEYIDESVDNLRDILEAELM</sequence>
<protein>
    <submittedName>
        <fullName evidence="1">Integrase</fullName>
    </submittedName>
</protein>
<dbReference type="RefSeq" id="WP_244185076.1">
    <property type="nucleotide sequence ID" value="NZ_JBEEWF010000002.1"/>
</dbReference>
<dbReference type="SUPFAM" id="SSF56349">
    <property type="entry name" value="DNA breaking-rejoining enzymes"/>
    <property type="match status" value="1"/>
</dbReference>